<evidence type="ECO:0000313" key="3">
    <source>
        <dbReference type="Proteomes" id="UP000694892"/>
    </source>
</evidence>
<dbReference type="AlphaFoldDB" id="A0A974DIP5"/>
<evidence type="ECO:0000256" key="1">
    <source>
        <dbReference type="SAM" id="Phobius"/>
    </source>
</evidence>
<name>A0A974DIP5_XENLA</name>
<dbReference type="Proteomes" id="UP000694892">
    <property type="component" value="Chromosome 2S"/>
</dbReference>
<sequence>MTGLVGETTAGSQFLLSILAAGPTILLASQLIIIITRAPIGQYMSHLHVKVHWLGTEPPLSQIAALTKKKKATSIRLFILAQCQYCCHFSFSDIHHS</sequence>
<reference evidence="3" key="1">
    <citation type="journal article" date="2016" name="Nature">
        <title>Genome evolution in the allotetraploid frog Xenopus laevis.</title>
        <authorList>
            <person name="Session A.M."/>
            <person name="Uno Y."/>
            <person name="Kwon T."/>
            <person name="Chapman J.A."/>
            <person name="Toyoda A."/>
            <person name="Takahashi S."/>
            <person name="Fukui A."/>
            <person name="Hikosaka A."/>
            <person name="Suzuki A."/>
            <person name="Kondo M."/>
            <person name="van Heeringen S.J."/>
            <person name="Quigley I."/>
            <person name="Heinz S."/>
            <person name="Ogino H."/>
            <person name="Ochi H."/>
            <person name="Hellsten U."/>
            <person name="Lyons J.B."/>
            <person name="Simakov O."/>
            <person name="Putnam N."/>
            <person name="Stites J."/>
            <person name="Kuroki Y."/>
            <person name="Tanaka T."/>
            <person name="Michiue T."/>
            <person name="Watanabe M."/>
            <person name="Bogdanovic O."/>
            <person name="Lister R."/>
            <person name="Georgiou G."/>
            <person name="Paranjpe S.S."/>
            <person name="van Kruijsbergen I."/>
            <person name="Shu S."/>
            <person name="Carlson J."/>
            <person name="Kinoshita T."/>
            <person name="Ohta Y."/>
            <person name="Mawaribuchi S."/>
            <person name="Jenkins J."/>
            <person name="Grimwood J."/>
            <person name="Schmutz J."/>
            <person name="Mitros T."/>
            <person name="Mozaffari S.V."/>
            <person name="Suzuki Y."/>
            <person name="Haramoto Y."/>
            <person name="Yamamoto T.S."/>
            <person name="Takagi C."/>
            <person name="Heald R."/>
            <person name="Miller K."/>
            <person name="Haudenschild C."/>
            <person name="Kitzman J."/>
            <person name="Nakayama T."/>
            <person name="Izutsu Y."/>
            <person name="Robert J."/>
            <person name="Fortriede J."/>
            <person name="Burns K."/>
            <person name="Lotay V."/>
            <person name="Karimi K."/>
            <person name="Yasuoka Y."/>
            <person name="Dichmann D.S."/>
            <person name="Flajnik M.F."/>
            <person name="Houston D.W."/>
            <person name="Shendure J."/>
            <person name="DuPasquier L."/>
            <person name="Vize P.D."/>
            <person name="Zorn A.M."/>
            <person name="Ito M."/>
            <person name="Marcotte E.M."/>
            <person name="Wallingford J.B."/>
            <person name="Ito Y."/>
            <person name="Asashima M."/>
            <person name="Ueno N."/>
            <person name="Matsuda Y."/>
            <person name="Veenstra G.J."/>
            <person name="Fujiyama A."/>
            <person name="Harland R.M."/>
            <person name="Taira M."/>
            <person name="Rokhsar D.S."/>
        </authorList>
    </citation>
    <scope>NUCLEOTIDE SEQUENCE [LARGE SCALE GENOMIC DNA]</scope>
    <source>
        <strain evidence="3">J</strain>
    </source>
</reference>
<gene>
    <name evidence="2" type="ORF">XELAEV_18015800mg</name>
</gene>
<organism evidence="2 3">
    <name type="scientific">Xenopus laevis</name>
    <name type="common">African clawed frog</name>
    <dbReference type="NCBI Taxonomy" id="8355"/>
    <lineage>
        <taxon>Eukaryota</taxon>
        <taxon>Metazoa</taxon>
        <taxon>Chordata</taxon>
        <taxon>Craniata</taxon>
        <taxon>Vertebrata</taxon>
        <taxon>Euteleostomi</taxon>
        <taxon>Amphibia</taxon>
        <taxon>Batrachia</taxon>
        <taxon>Anura</taxon>
        <taxon>Pipoidea</taxon>
        <taxon>Pipidae</taxon>
        <taxon>Xenopodinae</taxon>
        <taxon>Xenopus</taxon>
        <taxon>Xenopus</taxon>
    </lineage>
</organism>
<proteinExistence type="predicted"/>
<accession>A0A974DIP5</accession>
<protein>
    <submittedName>
        <fullName evidence="2">Uncharacterized protein</fullName>
    </submittedName>
</protein>
<evidence type="ECO:0000313" key="2">
    <source>
        <dbReference type="EMBL" id="OCT92738.1"/>
    </source>
</evidence>
<keyword evidence="1" id="KW-0472">Membrane</keyword>
<keyword evidence="1" id="KW-1133">Transmembrane helix</keyword>
<keyword evidence="1" id="KW-0812">Transmembrane</keyword>
<feature type="transmembrane region" description="Helical" evidence="1">
    <location>
        <begin position="14"/>
        <end position="35"/>
    </location>
</feature>
<dbReference type="EMBL" id="CM004469">
    <property type="protein sequence ID" value="OCT92738.1"/>
    <property type="molecule type" value="Genomic_DNA"/>
</dbReference>